<dbReference type="EMBL" id="LNGC01000001">
    <property type="protein sequence ID" value="KYC53880.1"/>
    <property type="molecule type" value="Genomic_DNA"/>
</dbReference>
<evidence type="ECO:0000313" key="2">
    <source>
        <dbReference type="Proteomes" id="UP000075398"/>
    </source>
</evidence>
<accession>A0A150J9J9</accession>
<reference evidence="1 2" key="1">
    <citation type="journal article" date="2016" name="ISME J.">
        <title>Chasing the elusive Euryarchaeota class WSA2: genomes reveal a uniquely fastidious methyl-reducing methanogen.</title>
        <authorList>
            <person name="Nobu M.K."/>
            <person name="Narihiro T."/>
            <person name="Kuroda K."/>
            <person name="Mei R."/>
            <person name="Liu W.T."/>
        </authorList>
    </citation>
    <scope>NUCLEOTIDE SEQUENCE [LARGE SCALE GENOMIC DNA]</scope>
    <source>
        <strain evidence="1">U1lsi0528_Bin055</strain>
    </source>
</reference>
<comment type="caution">
    <text evidence="1">The sequence shown here is derived from an EMBL/GenBank/DDBJ whole genome shotgun (WGS) entry which is preliminary data.</text>
</comment>
<organism evidence="1 2">
    <name type="scientific">Candidatus Methanofastidiosum methylothiophilum</name>
    <dbReference type="NCBI Taxonomy" id="1705564"/>
    <lineage>
        <taxon>Archaea</taxon>
        <taxon>Methanobacteriati</taxon>
        <taxon>Methanobacteriota</taxon>
        <taxon>Stenosarchaea group</taxon>
        <taxon>Candidatus Methanofastidiosia</taxon>
        <taxon>Candidatus Methanofastidiosales</taxon>
        <taxon>Candidatus Methanofastidiosaceae</taxon>
        <taxon>Candidatus Methanofastidiosum</taxon>
    </lineage>
</organism>
<evidence type="ECO:0000313" key="1">
    <source>
        <dbReference type="EMBL" id="KYC53880.1"/>
    </source>
</evidence>
<gene>
    <name evidence="1" type="ORF">AMQ22_00080</name>
</gene>
<dbReference type="AlphaFoldDB" id="A0A150J9J9"/>
<sequence length="194" mass="20481">MAWSFPSWKSIVYGKIPQNKALYNLIKYIYEHTGVGGTVGTSEIEDGAVTTDKVHSAAISYDKLDTNTKQFKEVIRIPADGAAGDTWDKSLIYIDKAVKVIDVGIIPDTQFGQATDYAALSLINKGNDGAGTTVIASKTFNSTNVADAYKYTSLGTVSNADIAAGSVLSLAKAKTGDGQIVPAAAIELILERAA</sequence>
<proteinExistence type="predicted"/>
<protein>
    <submittedName>
        <fullName evidence="1">Uncharacterized protein</fullName>
    </submittedName>
</protein>
<dbReference type="Proteomes" id="UP000075398">
    <property type="component" value="Unassembled WGS sequence"/>
</dbReference>
<name>A0A150J9J9_9EURY</name>